<accession>A0A0D0BTA3</accession>
<dbReference type="InterPro" id="IPR041078">
    <property type="entry name" value="Plavaka"/>
</dbReference>
<dbReference type="Pfam" id="PF18759">
    <property type="entry name" value="Plavaka"/>
    <property type="match status" value="1"/>
</dbReference>
<keyword evidence="2" id="KW-1185">Reference proteome</keyword>
<dbReference type="EMBL" id="KN828656">
    <property type="protein sequence ID" value="KIK74667.1"/>
    <property type="molecule type" value="Genomic_DNA"/>
</dbReference>
<dbReference type="HOGENOM" id="CLU_006344_2_1_1"/>
<dbReference type="Proteomes" id="UP000054538">
    <property type="component" value="Unassembled WGS sequence"/>
</dbReference>
<reference evidence="2" key="2">
    <citation type="submission" date="2015-01" db="EMBL/GenBank/DDBJ databases">
        <title>Evolutionary Origins and Diversification of the Mycorrhizal Mutualists.</title>
        <authorList>
            <consortium name="DOE Joint Genome Institute"/>
            <consortium name="Mycorrhizal Genomics Consortium"/>
            <person name="Kohler A."/>
            <person name="Kuo A."/>
            <person name="Nagy L.G."/>
            <person name="Floudas D."/>
            <person name="Copeland A."/>
            <person name="Barry K.W."/>
            <person name="Cichocki N."/>
            <person name="Veneault-Fourrey C."/>
            <person name="LaButti K."/>
            <person name="Lindquist E.A."/>
            <person name="Lipzen A."/>
            <person name="Lundell T."/>
            <person name="Morin E."/>
            <person name="Murat C."/>
            <person name="Riley R."/>
            <person name="Ohm R."/>
            <person name="Sun H."/>
            <person name="Tunlid A."/>
            <person name="Henrissat B."/>
            <person name="Grigoriev I.V."/>
            <person name="Hibbett D.S."/>
            <person name="Martin F."/>
        </authorList>
    </citation>
    <scope>NUCLEOTIDE SEQUENCE [LARGE SCALE GENOMIC DNA]</scope>
    <source>
        <strain evidence="2">Ve08.2h10</strain>
    </source>
</reference>
<sequence length="245" mass="28430">MHLAGHRYLYLIPPSFYKHPGEDIHGQYHTASGYLYGKGATLFDKMKADQHKRHREHVIYYPFADDGEWELAKFLAKHLTQTAINEFLRLKWFHKREKPSFNSAEQLLGWIDTLPSGPVWQCTTLQIQDCATTHPINLIWRDGKEVVEDILSNLIFANYMTFDPHVVMHGMEREYSEFFTGNRVHHIQDQLPEGATIIPIILASDKTPMTRHTGGLEMHPVFITIGNIQSDVRMQATSRTHPHFR</sequence>
<name>A0A0D0BTA3_9AGAM</name>
<reference evidence="1 2" key="1">
    <citation type="submission" date="2014-04" db="EMBL/GenBank/DDBJ databases">
        <authorList>
            <consortium name="DOE Joint Genome Institute"/>
            <person name="Kuo A."/>
            <person name="Kohler A."/>
            <person name="Jargeat P."/>
            <person name="Nagy L.G."/>
            <person name="Floudas D."/>
            <person name="Copeland A."/>
            <person name="Barry K.W."/>
            <person name="Cichocki N."/>
            <person name="Veneault-Fourrey C."/>
            <person name="LaButti K."/>
            <person name="Lindquist E.A."/>
            <person name="Lipzen A."/>
            <person name="Lundell T."/>
            <person name="Morin E."/>
            <person name="Murat C."/>
            <person name="Sun H."/>
            <person name="Tunlid A."/>
            <person name="Henrissat B."/>
            <person name="Grigoriev I.V."/>
            <person name="Hibbett D.S."/>
            <person name="Martin F."/>
            <person name="Nordberg H.P."/>
            <person name="Cantor M.N."/>
            <person name="Hua S.X."/>
        </authorList>
    </citation>
    <scope>NUCLEOTIDE SEQUENCE [LARGE SCALE GENOMIC DNA]</scope>
    <source>
        <strain evidence="1 2">Ve08.2h10</strain>
    </source>
</reference>
<protein>
    <submittedName>
        <fullName evidence="1">Uncharacterized protein</fullName>
    </submittedName>
</protein>
<proteinExistence type="predicted"/>
<dbReference type="OrthoDB" id="2688393at2759"/>
<gene>
    <name evidence="1" type="ORF">PAXRUDRAFT_174973</name>
</gene>
<organism evidence="1 2">
    <name type="scientific">Paxillus rubicundulus Ve08.2h10</name>
    <dbReference type="NCBI Taxonomy" id="930991"/>
    <lineage>
        <taxon>Eukaryota</taxon>
        <taxon>Fungi</taxon>
        <taxon>Dikarya</taxon>
        <taxon>Basidiomycota</taxon>
        <taxon>Agaricomycotina</taxon>
        <taxon>Agaricomycetes</taxon>
        <taxon>Agaricomycetidae</taxon>
        <taxon>Boletales</taxon>
        <taxon>Paxilineae</taxon>
        <taxon>Paxillaceae</taxon>
        <taxon>Paxillus</taxon>
    </lineage>
</organism>
<evidence type="ECO:0000313" key="2">
    <source>
        <dbReference type="Proteomes" id="UP000054538"/>
    </source>
</evidence>
<evidence type="ECO:0000313" key="1">
    <source>
        <dbReference type="EMBL" id="KIK74667.1"/>
    </source>
</evidence>
<dbReference type="AlphaFoldDB" id="A0A0D0BTA3"/>
<dbReference type="InParanoid" id="A0A0D0BTA3"/>